<dbReference type="Proteomes" id="UP001210211">
    <property type="component" value="Unassembled WGS sequence"/>
</dbReference>
<evidence type="ECO:0000259" key="6">
    <source>
        <dbReference type="PROSITE" id="PS50966"/>
    </source>
</evidence>
<reference evidence="7 8" key="1">
    <citation type="journal article" date="2022" name="Cell">
        <title>Repeat-based holocentromeres influence genome architecture and karyotype evolution.</title>
        <authorList>
            <person name="Hofstatter P.G."/>
            <person name="Thangavel G."/>
            <person name="Lux T."/>
            <person name="Neumann P."/>
            <person name="Vondrak T."/>
            <person name="Novak P."/>
            <person name="Zhang M."/>
            <person name="Costa L."/>
            <person name="Castellani M."/>
            <person name="Scott A."/>
            <person name="Toegelov H."/>
            <person name="Fuchs J."/>
            <person name="Mata-Sucre Y."/>
            <person name="Dias Y."/>
            <person name="Vanzela A.L.L."/>
            <person name="Huettel B."/>
            <person name="Almeida C.C.S."/>
            <person name="Simkova H."/>
            <person name="Souza G."/>
            <person name="Pedrosa-Harand A."/>
            <person name="Macas J."/>
            <person name="Mayer K.F.X."/>
            <person name="Houben A."/>
            <person name="Marques A."/>
        </authorList>
    </citation>
    <scope>NUCLEOTIDE SEQUENCE [LARGE SCALE GENOMIC DNA]</scope>
    <source>
        <strain evidence="7">RhyTen1mFocal</strain>
    </source>
</reference>
<keyword evidence="3" id="KW-0862">Zinc</keyword>
<evidence type="ECO:0000256" key="4">
    <source>
        <dbReference type="PROSITE-ProRule" id="PRU00325"/>
    </source>
</evidence>
<feature type="domain" description="SWIM-type" evidence="6">
    <location>
        <begin position="612"/>
        <end position="657"/>
    </location>
</feature>
<dbReference type="GO" id="GO:0008270">
    <property type="term" value="F:zinc ion binding"/>
    <property type="evidence" value="ECO:0007669"/>
    <property type="project" value="UniProtKB-KW"/>
</dbReference>
<feature type="compositionally biased region" description="Polar residues" evidence="5">
    <location>
        <begin position="812"/>
        <end position="834"/>
    </location>
</feature>
<dbReference type="PANTHER" id="PTHR31973:SF184">
    <property type="entry name" value="OS02G0685500 PROTEIN"/>
    <property type="match status" value="1"/>
</dbReference>
<feature type="compositionally biased region" description="Polar residues" evidence="5">
    <location>
        <begin position="774"/>
        <end position="795"/>
    </location>
</feature>
<dbReference type="InterPro" id="IPR018289">
    <property type="entry name" value="MULE_transposase_dom"/>
</dbReference>
<evidence type="ECO:0000256" key="3">
    <source>
        <dbReference type="ARBA" id="ARBA00022833"/>
    </source>
</evidence>
<keyword evidence="2 4" id="KW-0863">Zinc-finger</keyword>
<dbReference type="SMART" id="SM00575">
    <property type="entry name" value="ZnF_PMZ"/>
    <property type="match status" value="1"/>
</dbReference>
<feature type="region of interest" description="Disordered" evidence="5">
    <location>
        <begin position="1"/>
        <end position="63"/>
    </location>
</feature>
<feature type="compositionally biased region" description="Low complexity" evidence="5">
    <location>
        <begin position="16"/>
        <end position="25"/>
    </location>
</feature>
<dbReference type="AlphaFoldDB" id="A0AAD6EQS0"/>
<dbReference type="InterPro" id="IPR007527">
    <property type="entry name" value="Znf_SWIM"/>
</dbReference>
<keyword evidence="1" id="KW-0479">Metal-binding</keyword>
<evidence type="ECO:0000313" key="7">
    <source>
        <dbReference type="EMBL" id="KAJ3697704.1"/>
    </source>
</evidence>
<feature type="compositionally biased region" description="Acidic residues" evidence="5">
    <location>
        <begin position="27"/>
        <end position="50"/>
    </location>
</feature>
<evidence type="ECO:0000256" key="1">
    <source>
        <dbReference type="ARBA" id="ARBA00022723"/>
    </source>
</evidence>
<proteinExistence type="predicted"/>
<keyword evidence="8" id="KW-1185">Reference proteome</keyword>
<dbReference type="Pfam" id="PF10551">
    <property type="entry name" value="MULE"/>
    <property type="match status" value="1"/>
</dbReference>
<protein>
    <recommendedName>
        <fullName evidence="6">SWIM-type domain-containing protein</fullName>
    </recommendedName>
</protein>
<dbReference type="PROSITE" id="PS50966">
    <property type="entry name" value="ZF_SWIM"/>
    <property type="match status" value="1"/>
</dbReference>
<accession>A0AAD6EQS0</accession>
<feature type="compositionally biased region" description="Polar residues" evidence="5">
    <location>
        <begin position="1"/>
        <end position="11"/>
    </location>
</feature>
<feature type="compositionally biased region" description="Low complexity" evidence="5">
    <location>
        <begin position="747"/>
        <end position="766"/>
    </location>
</feature>
<dbReference type="EMBL" id="JAMRDG010000001">
    <property type="protein sequence ID" value="KAJ3697704.1"/>
    <property type="molecule type" value="Genomic_DNA"/>
</dbReference>
<name>A0AAD6EQS0_9POAL</name>
<dbReference type="Pfam" id="PF04434">
    <property type="entry name" value="SWIM"/>
    <property type="match status" value="1"/>
</dbReference>
<evidence type="ECO:0000313" key="8">
    <source>
        <dbReference type="Proteomes" id="UP001210211"/>
    </source>
</evidence>
<evidence type="ECO:0000256" key="2">
    <source>
        <dbReference type="ARBA" id="ARBA00022771"/>
    </source>
</evidence>
<evidence type="ECO:0000256" key="5">
    <source>
        <dbReference type="SAM" id="MobiDB-lite"/>
    </source>
</evidence>
<feature type="region of interest" description="Disordered" evidence="5">
    <location>
        <begin position="720"/>
        <end position="854"/>
    </location>
</feature>
<dbReference type="InterPro" id="IPR006564">
    <property type="entry name" value="Znf_PMZ"/>
</dbReference>
<organism evidence="7 8">
    <name type="scientific">Rhynchospora tenuis</name>
    <dbReference type="NCBI Taxonomy" id="198213"/>
    <lineage>
        <taxon>Eukaryota</taxon>
        <taxon>Viridiplantae</taxon>
        <taxon>Streptophyta</taxon>
        <taxon>Embryophyta</taxon>
        <taxon>Tracheophyta</taxon>
        <taxon>Spermatophyta</taxon>
        <taxon>Magnoliopsida</taxon>
        <taxon>Liliopsida</taxon>
        <taxon>Poales</taxon>
        <taxon>Cyperaceae</taxon>
        <taxon>Cyperoideae</taxon>
        <taxon>Rhynchosporeae</taxon>
        <taxon>Rhynchospora</taxon>
    </lineage>
</organism>
<gene>
    <name evidence="7" type="ORF">LUZ61_001409</name>
</gene>
<sequence length="872" mass="100239">MNYEYNNSGNDWSPWEQPEGSSRQQEGGEEEIEQGGVEEEEEGDIEQLDEAYDRGPGNESAYATGEDFTDEEAEFLESQGLDEQHMVLNRGQRYHVTGRTDTYHPVLQFLDCSEYRNSIPESSIPQNSGPLAEGNIFYSKPQLQQACNNYSVENNVQHKTTKSTPQLLSLHCKVYSCKWHLYARTEREGRFWKIIKNEHEHTCVRRFGEFTHDNLTVTVIANCIRNAVKRDLGISIEDVKSMLELKYPNVKPTYNKLWRGREKAIEQLFGSWEGAYNKLPSLLLAIQGTTPGTVIKWLAPTCGNPNRAMFLAAAWAFGPCIAAVPYLRPVISIDASFLSGRYRGKLLAAVGYDPEQRLVPLAFALVRTEDEACWGWFMKFLRDYVIGDEKKFCVVSDRHWGIRNTFKRPQYGWEESANPSYAVHRYCMQHVCENLFKACGRDLSVVEKFRSKLANKKKPRAYERMWNELKLTHPEAITYLTKCGKEHEQDDREPAKPERWAQTYDGGPRWGLMTSNGSESLNSRYKAERRLPVVGLVEGTWYKTVSWFNERKLLSFERNAEGERWPKIIQEKISKRTLKAVGINVVTIDQMRGEFEAQVPYEKSEPGVTWKYKVLIRRAYQPTDPQLPTRRAVCQCRKPQLTGIPCVHVIAVCSKYRWEVDDFVDDKYSTENMLKIWSSGEFHCYGDEENWPVYDGPLIYPDRRMINRGRRKKDRDWMWMDAMRKNKNKRNRGKEPLTTMEDVQSGRRTTSQRTTRTSTRNRAQSSARERGETSRTGANTSNDPVQPSRNSISTDPRTESRLGLGIEGLQPRRNSISSDPRSVSTRYPSQQASSIGGRGPTESTSSAGGRGIRTGFARLGARIRNNIPRWGR</sequence>
<comment type="caution">
    <text evidence="7">The sequence shown here is derived from an EMBL/GenBank/DDBJ whole genome shotgun (WGS) entry which is preliminary data.</text>
</comment>
<dbReference type="PANTHER" id="PTHR31973">
    <property type="entry name" value="POLYPROTEIN, PUTATIVE-RELATED"/>
    <property type="match status" value="1"/>
</dbReference>